<evidence type="ECO:0000313" key="6">
    <source>
        <dbReference type="EMBL" id="EQD76408.1"/>
    </source>
</evidence>
<proteinExistence type="predicted"/>
<dbReference type="InterPro" id="IPR027417">
    <property type="entry name" value="P-loop_NTPase"/>
</dbReference>
<name>T1C686_9ZZZZ</name>
<dbReference type="PROSITE" id="PS00211">
    <property type="entry name" value="ABC_TRANSPORTER_1"/>
    <property type="match status" value="1"/>
</dbReference>
<keyword evidence="2" id="KW-0547">Nucleotide-binding</keyword>
<dbReference type="InterPro" id="IPR003593">
    <property type="entry name" value="AAA+_ATPase"/>
</dbReference>
<sequence>MDPLGPNALTVAGLTLETPTARICDQLAFRVSVGEVWGILGPNGIGKSTLLKTLAGLLPAPHAASIHLFGQPLEQGSRRQRARRMAILLQENDLNLPLSVLETVLLGRHPHLGLLGRPHFGDLRRALAALRITGLESRRDNPAHALSAGEIRRLAIALILAQNPDLFLLDEPTIQLDLRYQRLMLEHFADAAHRQGKAVIMALHDPTAAIRFTDQVLLLLGEGRSLVGATQKTLTPHTLESLYGTEVVSADSRRGRVFDFL</sequence>
<keyword evidence="4" id="KW-1278">Translocase</keyword>
<keyword evidence="1" id="KW-0813">Transport</keyword>
<dbReference type="AlphaFoldDB" id="T1C686"/>
<keyword evidence="3" id="KW-0067">ATP-binding</keyword>
<dbReference type="PANTHER" id="PTHR42794">
    <property type="entry name" value="HEMIN IMPORT ATP-BINDING PROTEIN HMUV"/>
    <property type="match status" value="1"/>
</dbReference>
<gene>
    <name evidence="6" type="ORF">B1B_01702</name>
</gene>
<evidence type="ECO:0000256" key="3">
    <source>
        <dbReference type="ARBA" id="ARBA00022840"/>
    </source>
</evidence>
<dbReference type="Gene3D" id="3.40.50.300">
    <property type="entry name" value="P-loop containing nucleotide triphosphate hydrolases"/>
    <property type="match status" value="1"/>
</dbReference>
<protein>
    <submittedName>
        <fullName evidence="6">Iron compound ABC transporter ATP binding protein</fullName>
    </submittedName>
</protein>
<dbReference type="EMBL" id="AUZY01001064">
    <property type="protein sequence ID" value="EQD76408.1"/>
    <property type="molecule type" value="Genomic_DNA"/>
</dbReference>
<dbReference type="PROSITE" id="PS50893">
    <property type="entry name" value="ABC_TRANSPORTER_2"/>
    <property type="match status" value="1"/>
</dbReference>
<evidence type="ECO:0000256" key="1">
    <source>
        <dbReference type="ARBA" id="ARBA00022448"/>
    </source>
</evidence>
<dbReference type="InterPro" id="IPR017871">
    <property type="entry name" value="ABC_transporter-like_CS"/>
</dbReference>
<dbReference type="SMART" id="SM00382">
    <property type="entry name" value="AAA"/>
    <property type="match status" value="1"/>
</dbReference>
<feature type="domain" description="ABC transporter" evidence="5">
    <location>
        <begin position="9"/>
        <end position="246"/>
    </location>
</feature>
<reference evidence="6" key="2">
    <citation type="journal article" date="2014" name="ISME J.">
        <title>Microbial stratification in low pH oxic and suboxic macroscopic growths along an acid mine drainage.</title>
        <authorList>
            <person name="Mendez-Garcia C."/>
            <person name="Mesa V."/>
            <person name="Sprenger R.R."/>
            <person name="Richter M."/>
            <person name="Diez M.S."/>
            <person name="Solano J."/>
            <person name="Bargiela R."/>
            <person name="Golyshina O.V."/>
            <person name="Manteca A."/>
            <person name="Ramos J.L."/>
            <person name="Gallego J.R."/>
            <person name="Llorente I."/>
            <person name="Martins Dos Santos V.A."/>
            <person name="Jensen O.N."/>
            <person name="Pelaez A.I."/>
            <person name="Sanchez J."/>
            <person name="Ferrer M."/>
        </authorList>
    </citation>
    <scope>NUCLEOTIDE SEQUENCE</scope>
</reference>
<dbReference type="Pfam" id="PF00005">
    <property type="entry name" value="ABC_tran"/>
    <property type="match status" value="1"/>
</dbReference>
<accession>T1C686</accession>
<dbReference type="GO" id="GO:0005524">
    <property type="term" value="F:ATP binding"/>
    <property type="evidence" value="ECO:0007669"/>
    <property type="project" value="UniProtKB-KW"/>
</dbReference>
<dbReference type="InterPro" id="IPR003439">
    <property type="entry name" value="ABC_transporter-like_ATP-bd"/>
</dbReference>
<dbReference type="GO" id="GO:0016887">
    <property type="term" value="F:ATP hydrolysis activity"/>
    <property type="evidence" value="ECO:0007669"/>
    <property type="project" value="InterPro"/>
</dbReference>
<evidence type="ECO:0000256" key="2">
    <source>
        <dbReference type="ARBA" id="ARBA00022741"/>
    </source>
</evidence>
<evidence type="ECO:0000259" key="5">
    <source>
        <dbReference type="PROSITE" id="PS50893"/>
    </source>
</evidence>
<evidence type="ECO:0000256" key="4">
    <source>
        <dbReference type="ARBA" id="ARBA00022967"/>
    </source>
</evidence>
<dbReference type="SUPFAM" id="SSF52540">
    <property type="entry name" value="P-loop containing nucleoside triphosphate hydrolases"/>
    <property type="match status" value="1"/>
</dbReference>
<organism evidence="6">
    <name type="scientific">mine drainage metagenome</name>
    <dbReference type="NCBI Taxonomy" id="410659"/>
    <lineage>
        <taxon>unclassified sequences</taxon>
        <taxon>metagenomes</taxon>
        <taxon>ecological metagenomes</taxon>
    </lineage>
</organism>
<reference evidence="6" key="1">
    <citation type="submission" date="2013-08" db="EMBL/GenBank/DDBJ databases">
        <authorList>
            <person name="Mendez C."/>
            <person name="Richter M."/>
            <person name="Ferrer M."/>
            <person name="Sanchez J."/>
        </authorList>
    </citation>
    <scope>NUCLEOTIDE SEQUENCE</scope>
</reference>
<comment type="caution">
    <text evidence="6">The sequence shown here is derived from an EMBL/GenBank/DDBJ whole genome shotgun (WGS) entry which is preliminary data.</text>
</comment>
<dbReference type="PANTHER" id="PTHR42794:SF1">
    <property type="entry name" value="HEMIN IMPORT ATP-BINDING PROTEIN HMUV"/>
    <property type="match status" value="1"/>
</dbReference>